<name>A0ACC8XE60_9FIRM</name>
<accession>A0ACC8XE60</accession>
<evidence type="ECO:0000313" key="1">
    <source>
        <dbReference type="EMBL" id="ONI41241.1"/>
    </source>
</evidence>
<gene>
    <name evidence="1" type="ORF">AN396_03910</name>
</gene>
<organism evidence="1 2">
    <name type="scientific">Candidatus Epulonipiscium fishelsonii</name>
    <dbReference type="NCBI Taxonomy" id="77094"/>
    <lineage>
        <taxon>Bacteria</taxon>
        <taxon>Bacillati</taxon>
        <taxon>Bacillota</taxon>
        <taxon>Clostridia</taxon>
        <taxon>Lachnospirales</taxon>
        <taxon>Lachnospiraceae</taxon>
        <taxon>Candidatus Epulonipiscium</taxon>
    </lineage>
</organism>
<keyword evidence="2" id="KW-1185">Reference proteome</keyword>
<dbReference type="EMBL" id="LJDB01000040">
    <property type="protein sequence ID" value="ONI41241.1"/>
    <property type="molecule type" value="Genomic_DNA"/>
</dbReference>
<dbReference type="Proteomes" id="UP000188605">
    <property type="component" value="Unassembled WGS sequence"/>
</dbReference>
<evidence type="ECO:0000313" key="2">
    <source>
        <dbReference type="Proteomes" id="UP000188605"/>
    </source>
</evidence>
<protein>
    <submittedName>
        <fullName evidence="1">Transcriptional repressor</fullName>
    </submittedName>
</protein>
<sequence length="143" mass="16934">MNTNAFKDMLKNKGYKLTTQRRGILDILIDNSGNHLSTEEIYDFVKVPYPEIGLATVYRTLQLFEEMELVDRLNFDDGCSRYELRSPDQLHHHHHLLCQSCNKVFEVDNDLLSEVEKDIEKKYNFKVLDHNVMFYGKCQKCRE</sequence>
<comment type="caution">
    <text evidence="1">The sequence shown here is derived from an EMBL/GenBank/DDBJ whole genome shotgun (WGS) entry which is preliminary data.</text>
</comment>
<reference evidence="1" key="1">
    <citation type="submission" date="2016-08" db="EMBL/GenBank/DDBJ databases">
        <authorList>
            <person name="Ngugi D.K."/>
            <person name="Miyake S."/>
            <person name="Stingl U."/>
        </authorList>
    </citation>
    <scope>NUCLEOTIDE SEQUENCE</scope>
    <source>
        <strain evidence="1">SCG-B11WGA-EpuloA1</strain>
    </source>
</reference>
<proteinExistence type="predicted"/>